<dbReference type="CDD" id="cd04186">
    <property type="entry name" value="GT_2_like_c"/>
    <property type="match status" value="1"/>
</dbReference>
<evidence type="ECO:0000259" key="1">
    <source>
        <dbReference type="Pfam" id="PF00535"/>
    </source>
</evidence>
<proteinExistence type="predicted"/>
<comment type="caution">
    <text evidence="3">The sequence shown here is derived from an EMBL/GenBank/DDBJ whole genome shotgun (WGS) entry which is preliminary data.</text>
</comment>
<dbReference type="Pfam" id="PF00535">
    <property type="entry name" value="Glycos_transf_2"/>
    <property type="match status" value="1"/>
</dbReference>
<dbReference type="SUPFAM" id="SSF53448">
    <property type="entry name" value="Nucleotide-diphospho-sugar transferases"/>
    <property type="match status" value="1"/>
</dbReference>
<dbReference type="Pfam" id="PF13632">
    <property type="entry name" value="Glyco_trans_2_3"/>
    <property type="match status" value="1"/>
</dbReference>
<organism evidence="3 4">
    <name type="scientific">Candidatus Roizmanbacteria bacterium RIFCSPHIGHO2_02_FULL_38_11</name>
    <dbReference type="NCBI Taxonomy" id="1802039"/>
    <lineage>
        <taxon>Bacteria</taxon>
        <taxon>Candidatus Roizmaniibacteriota</taxon>
    </lineage>
</organism>
<gene>
    <name evidence="3" type="ORF">A3C25_03440</name>
</gene>
<dbReference type="Proteomes" id="UP000177913">
    <property type="component" value="Unassembled WGS sequence"/>
</dbReference>
<name>A0A1F7H1K6_9BACT</name>
<dbReference type="Gene3D" id="3.90.550.10">
    <property type="entry name" value="Spore Coat Polysaccharide Biosynthesis Protein SpsA, Chain A"/>
    <property type="match status" value="1"/>
</dbReference>
<dbReference type="PANTHER" id="PTHR43179">
    <property type="entry name" value="RHAMNOSYLTRANSFERASE WBBL"/>
    <property type="match status" value="1"/>
</dbReference>
<dbReference type="PANTHER" id="PTHR43179:SF7">
    <property type="entry name" value="RHAMNOSYLTRANSFERASE WBBL"/>
    <property type="match status" value="1"/>
</dbReference>
<dbReference type="EMBL" id="MFZO01000019">
    <property type="protein sequence ID" value="OGK25081.1"/>
    <property type="molecule type" value="Genomic_DNA"/>
</dbReference>
<accession>A0A1F7H1K6</accession>
<dbReference type="InterPro" id="IPR001173">
    <property type="entry name" value="Glyco_trans_2-like"/>
</dbReference>
<sequence length="317" mass="36357">MNTNLSVIILSYNTKELTNNCLSSLIKSLPRNKNFKSEIIVVDNGSTDGSVDLLKNYQKSTLNQNKYGSGLPRTDLRSGTGANISFKLIFNKKNLGYPKGNNRALKIATGKYILFLNSDVIVDKIEFKKLLSYLESHSDVGVLTVKVTLPDGSVDPASHRGFPTIWNSFCYFVGLEELLRSVPYLNRLFGGYHLVHLNFARTHEVDSVSGAFYLSRIDILKEIKGFDEAFFMYGEDLDLSFRIKKLGYQVVYYPDYKVTHLKHASGLEKNNIETRKKTKLHFFDAMKIFYRKHYEKNHNKLINNMIYFFIKVLKNIG</sequence>
<protein>
    <recommendedName>
        <fullName evidence="1 2">Glycosyltransferase 2-like domain-containing protein</fullName>
    </recommendedName>
</protein>
<feature type="domain" description="Glycosyltransferase 2-like" evidence="1">
    <location>
        <begin position="6"/>
        <end position="159"/>
    </location>
</feature>
<reference evidence="3 4" key="1">
    <citation type="journal article" date="2016" name="Nat. Commun.">
        <title>Thousands of microbial genomes shed light on interconnected biogeochemical processes in an aquifer system.</title>
        <authorList>
            <person name="Anantharaman K."/>
            <person name="Brown C.T."/>
            <person name="Hug L.A."/>
            <person name="Sharon I."/>
            <person name="Castelle C.J."/>
            <person name="Probst A.J."/>
            <person name="Thomas B.C."/>
            <person name="Singh A."/>
            <person name="Wilkins M.J."/>
            <person name="Karaoz U."/>
            <person name="Brodie E.L."/>
            <person name="Williams K.H."/>
            <person name="Hubbard S.S."/>
            <person name="Banfield J.F."/>
        </authorList>
    </citation>
    <scope>NUCLEOTIDE SEQUENCE [LARGE SCALE GENOMIC DNA]</scope>
</reference>
<evidence type="ECO:0000313" key="3">
    <source>
        <dbReference type="EMBL" id="OGK25081.1"/>
    </source>
</evidence>
<dbReference type="InterPro" id="IPR029044">
    <property type="entry name" value="Nucleotide-diphossugar_trans"/>
</dbReference>
<evidence type="ECO:0000313" key="4">
    <source>
        <dbReference type="Proteomes" id="UP000177913"/>
    </source>
</evidence>
<dbReference type="AlphaFoldDB" id="A0A1F7H1K6"/>
<evidence type="ECO:0000259" key="2">
    <source>
        <dbReference type="Pfam" id="PF13632"/>
    </source>
</evidence>
<feature type="domain" description="Glycosyltransferase 2-like" evidence="2">
    <location>
        <begin position="200"/>
        <end position="264"/>
    </location>
</feature>